<dbReference type="OrthoDB" id="264208at2"/>
<proteinExistence type="predicted"/>
<feature type="domain" description="Peptidase C45 hydrolase" evidence="2">
    <location>
        <begin position="147"/>
        <end position="300"/>
    </location>
</feature>
<evidence type="ECO:0000259" key="2">
    <source>
        <dbReference type="Pfam" id="PF03417"/>
    </source>
</evidence>
<evidence type="ECO:0000313" key="3">
    <source>
        <dbReference type="EMBL" id="QDT00424.1"/>
    </source>
</evidence>
<dbReference type="InterPro" id="IPR047794">
    <property type="entry name" value="C45_proenzyme-like"/>
</dbReference>
<reference evidence="3 4" key="1">
    <citation type="submission" date="2019-02" db="EMBL/GenBank/DDBJ databases">
        <title>Deep-cultivation of Planctomycetes and their phenomic and genomic characterization uncovers novel biology.</title>
        <authorList>
            <person name="Wiegand S."/>
            <person name="Jogler M."/>
            <person name="Boedeker C."/>
            <person name="Pinto D."/>
            <person name="Vollmers J."/>
            <person name="Rivas-Marin E."/>
            <person name="Kohn T."/>
            <person name="Peeters S.H."/>
            <person name="Heuer A."/>
            <person name="Rast P."/>
            <person name="Oberbeckmann S."/>
            <person name="Bunk B."/>
            <person name="Jeske O."/>
            <person name="Meyerdierks A."/>
            <person name="Storesund J.E."/>
            <person name="Kallscheuer N."/>
            <person name="Luecker S."/>
            <person name="Lage O.M."/>
            <person name="Pohl T."/>
            <person name="Merkel B.J."/>
            <person name="Hornburger P."/>
            <person name="Mueller R.-W."/>
            <person name="Bruemmer F."/>
            <person name="Labrenz M."/>
            <person name="Spormann A.M."/>
            <person name="Op den Camp H."/>
            <person name="Overmann J."/>
            <person name="Amann R."/>
            <person name="Jetten M.S.M."/>
            <person name="Mascher T."/>
            <person name="Medema M.H."/>
            <person name="Devos D.P."/>
            <person name="Kaster A.-K."/>
            <person name="Ovreas L."/>
            <person name="Rohde M."/>
            <person name="Galperin M.Y."/>
            <person name="Jogler C."/>
        </authorList>
    </citation>
    <scope>NUCLEOTIDE SEQUENCE [LARGE SCALE GENOMIC DNA]</scope>
    <source>
        <strain evidence="3 4">HG15A2</strain>
    </source>
</reference>
<dbReference type="InterPro" id="IPR047803">
    <property type="entry name" value="DCD1A/B-like"/>
</dbReference>
<evidence type="ECO:0000313" key="4">
    <source>
        <dbReference type="Proteomes" id="UP000319852"/>
    </source>
</evidence>
<dbReference type="RefSeq" id="WP_145061922.1">
    <property type="nucleotide sequence ID" value="NZ_CP036263.1"/>
</dbReference>
<evidence type="ECO:0000256" key="1">
    <source>
        <dbReference type="SAM" id="SignalP"/>
    </source>
</evidence>
<dbReference type="InterPro" id="IPR029055">
    <property type="entry name" value="Ntn_hydrolases_N"/>
</dbReference>
<feature type="chain" id="PRO_5022065831" evidence="1">
    <location>
        <begin position="21"/>
        <end position="390"/>
    </location>
</feature>
<name>A0A517MZZ1_9BACT</name>
<organism evidence="3 4">
    <name type="scientific">Adhaeretor mobilis</name>
    <dbReference type="NCBI Taxonomy" id="1930276"/>
    <lineage>
        <taxon>Bacteria</taxon>
        <taxon>Pseudomonadati</taxon>
        <taxon>Planctomycetota</taxon>
        <taxon>Planctomycetia</taxon>
        <taxon>Pirellulales</taxon>
        <taxon>Lacipirellulaceae</taxon>
        <taxon>Adhaeretor</taxon>
    </lineage>
</organism>
<gene>
    <name evidence="3" type="ORF">HG15A2_37620</name>
</gene>
<dbReference type="PANTHER" id="PTHR35190">
    <property type="entry name" value="PROTEIN DCD1B"/>
    <property type="match status" value="1"/>
</dbReference>
<dbReference type="KEGG" id="amob:HG15A2_37620"/>
<feature type="signal peptide" evidence="1">
    <location>
        <begin position="1"/>
        <end position="20"/>
    </location>
</feature>
<keyword evidence="3" id="KW-0808">Transferase</keyword>
<protein>
    <submittedName>
        <fullName evidence="3">Acyl-coenzyme A:6-aminopenicillanic acid acyl-transferase</fullName>
    </submittedName>
</protein>
<dbReference type="Pfam" id="PF03417">
    <property type="entry name" value="AAT"/>
    <property type="match status" value="1"/>
</dbReference>
<dbReference type="SUPFAM" id="SSF56235">
    <property type="entry name" value="N-terminal nucleophile aminohydrolases (Ntn hydrolases)"/>
    <property type="match status" value="1"/>
</dbReference>
<dbReference type="PANTHER" id="PTHR35190:SF2">
    <property type="entry name" value="PROTEIN DCD1B"/>
    <property type="match status" value="1"/>
</dbReference>
<dbReference type="Proteomes" id="UP000319852">
    <property type="component" value="Chromosome"/>
</dbReference>
<keyword evidence="1" id="KW-0732">Signal</keyword>
<dbReference type="Gene3D" id="3.60.60.10">
    <property type="entry name" value="Penicillin V Acylase, Chain A"/>
    <property type="match status" value="1"/>
</dbReference>
<dbReference type="NCBIfam" id="NF040521">
    <property type="entry name" value="C45_proenzyme"/>
    <property type="match status" value="1"/>
</dbReference>
<keyword evidence="4" id="KW-1185">Reference proteome</keyword>
<dbReference type="AlphaFoldDB" id="A0A517MZZ1"/>
<dbReference type="InterPro" id="IPR005079">
    <property type="entry name" value="Peptidase_C45_hydrolase"/>
</dbReference>
<sequence length="390" mass="43287" precursor="true">MLLRILFAFLIACCFRPVVAAERMFAERHLEDANLYYQGEIPIAIFTGTPEDIGRQHAELLAKSSKPIMAFPKQFMAEYGADRYWPLAAVAAKSLMLNTPERYRRELLATAEHEDFDAQVLDVANTLLELRRLGCSTVIVDSKNTTSGGPLFGRNFDFPTLDILNRYSLLAVYRPEKGHPFASVGFPGLGGVFSGMNDAGLAVATLDVYRAGDESPKFAPQGEPLGFVFRRILEECTNVEEAEKLLGEVKATTWMNLAVCDVQGGAVFEISPKQIVRRNAQPDQRVLPATNHFRSEELTVGERCWRYPRLMQLGKEQGVTVDRVHQYLQMVGFETMTLQTMVFEPKTRTLHLSIGDMPSAAGELTAIALEPLFASKQASTQSSSHTAGTE</sequence>
<accession>A0A517MZZ1</accession>
<dbReference type="EMBL" id="CP036263">
    <property type="protein sequence ID" value="QDT00424.1"/>
    <property type="molecule type" value="Genomic_DNA"/>
</dbReference>
<dbReference type="GO" id="GO:0016740">
    <property type="term" value="F:transferase activity"/>
    <property type="evidence" value="ECO:0007669"/>
    <property type="project" value="UniProtKB-KW"/>
</dbReference>